<dbReference type="InterPro" id="IPR050190">
    <property type="entry name" value="UPF0213_domain"/>
</dbReference>
<dbReference type="CDD" id="cd10456">
    <property type="entry name" value="GIY-YIG_UPF0213"/>
    <property type="match status" value="1"/>
</dbReference>
<evidence type="ECO:0000259" key="2">
    <source>
        <dbReference type="PROSITE" id="PS50164"/>
    </source>
</evidence>
<sequence length="105" mass="11319">MAWYLYLIECADNSIYTGIAVDVDARYQQHLNGTGARYTRSHAPRRLLASFEMADRSAASKAEHAVKKMSPSAKRALAAGLLPVPQVAAPAGLLESVLEGTEEDS</sequence>
<keyword evidence="4" id="KW-1185">Reference proteome</keyword>
<dbReference type="PANTHER" id="PTHR34477">
    <property type="entry name" value="UPF0213 PROTEIN YHBQ"/>
    <property type="match status" value="1"/>
</dbReference>
<evidence type="ECO:0000313" key="4">
    <source>
        <dbReference type="Proteomes" id="UP000494115"/>
    </source>
</evidence>
<protein>
    <recommendedName>
        <fullName evidence="2">GIY-YIG domain-containing protein</fullName>
    </recommendedName>
</protein>
<dbReference type="PANTHER" id="PTHR34477:SF1">
    <property type="entry name" value="UPF0213 PROTEIN YHBQ"/>
    <property type="match status" value="1"/>
</dbReference>
<gene>
    <name evidence="3" type="ORF">LMG28138_01947</name>
</gene>
<dbReference type="InterPro" id="IPR035901">
    <property type="entry name" value="GIY-YIG_endonuc_sf"/>
</dbReference>
<evidence type="ECO:0000313" key="3">
    <source>
        <dbReference type="EMBL" id="CAB3785066.1"/>
    </source>
</evidence>
<evidence type="ECO:0000256" key="1">
    <source>
        <dbReference type="ARBA" id="ARBA00007435"/>
    </source>
</evidence>
<dbReference type="Pfam" id="PF01541">
    <property type="entry name" value="GIY-YIG"/>
    <property type="match status" value="1"/>
</dbReference>
<accession>A0A6S7B2I8</accession>
<feature type="domain" description="GIY-YIG" evidence="2">
    <location>
        <begin position="1"/>
        <end position="76"/>
    </location>
</feature>
<dbReference type="Proteomes" id="UP000494115">
    <property type="component" value="Unassembled WGS sequence"/>
</dbReference>
<dbReference type="EMBL" id="CADIKM010000006">
    <property type="protein sequence ID" value="CAB3785066.1"/>
    <property type="molecule type" value="Genomic_DNA"/>
</dbReference>
<organism evidence="3 4">
    <name type="scientific">Pararobbsia alpina</name>
    <dbReference type="NCBI Taxonomy" id="621374"/>
    <lineage>
        <taxon>Bacteria</taxon>
        <taxon>Pseudomonadati</taxon>
        <taxon>Pseudomonadota</taxon>
        <taxon>Betaproteobacteria</taxon>
        <taxon>Burkholderiales</taxon>
        <taxon>Burkholderiaceae</taxon>
        <taxon>Pararobbsia</taxon>
    </lineage>
</organism>
<dbReference type="SUPFAM" id="SSF82771">
    <property type="entry name" value="GIY-YIG endonuclease"/>
    <property type="match status" value="1"/>
</dbReference>
<name>A0A6S7B2I8_9BURK</name>
<dbReference type="AlphaFoldDB" id="A0A6S7B2I8"/>
<dbReference type="Gene3D" id="3.40.1440.10">
    <property type="entry name" value="GIY-YIG endonuclease"/>
    <property type="match status" value="1"/>
</dbReference>
<comment type="similarity">
    <text evidence="1">Belongs to the UPF0213 family.</text>
</comment>
<reference evidence="3 4" key="1">
    <citation type="submission" date="2020-04" db="EMBL/GenBank/DDBJ databases">
        <authorList>
            <person name="De Canck E."/>
        </authorList>
    </citation>
    <scope>NUCLEOTIDE SEQUENCE [LARGE SCALE GENOMIC DNA]</scope>
    <source>
        <strain evidence="3 4">LMG 28138</strain>
    </source>
</reference>
<dbReference type="PROSITE" id="PS50164">
    <property type="entry name" value="GIY_YIG"/>
    <property type="match status" value="1"/>
</dbReference>
<proteinExistence type="inferred from homology"/>
<dbReference type="InterPro" id="IPR000305">
    <property type="entry name" value="GIY-YIG_endonuc"/>
</dbReference>
<dbReference type="RefSeq" id="WP_175104533.1">
    <property type="nucleotide sequence ID" value="NZ_CADIKM010000006.1"/>
</dbReference>